<dbReference type="GO" id="GO:0032259">
    <property type="term" value="P:methylation"/>
    <property type="evidence" value="ECO:0007669"/>
    <property type="project" value="UniProtKB-KW"/>
</dbReference>
<sequence>MAEHVLYLALIALLIAATVTDLRERLIYDRFVLIGLIVAIFIRTFYRPEPWWTYLLTGVGVFVVLFIIAAITQERSIGGGDVKLFAMLGLAVGWEPFLMIFILSHVIAAFYILFLKLIRWKHVTGKSEFPFAPFILIATILTSFYNLFINGTA</sequence>
<name>A0A1G6RVI5_9BACL</name>
<dbReference type="GO" id="GO:0004190">
    <property type="term" value="F:aspartic-type endopeptidase activity"/>
    <property type="evidence" value="ECO:0007669"/>
    <property type="project" value="InterPro"/>
</dbReference>
<dbReference type="Gene3D" id="1.20.120.1220">
    <property type="match status" value="1"/>
</dbReference>
<dbReference type="Pfam" id="PF01478">
    <property type="entry name" value="Peptidase_A24"/>
    <property type="match status" value="1"/>
</dbReference>
<evidence type="ECO:0000313" key="5">
    <source>
        <dbReference type="Proteomes" id="UP000199387"/>
    </source>
</evidence>
<evidence type="ECO:0000259" key="3">
    <source>
        <dbReference type="Pfam" id="PF01478"/>
    </source>
</evidence>
<dbReference type="GO" id="GO:0008168">
    <property type="term" value="F:methyltransferase activity"/>
    <property type="evidence" value="ECO:0007669"/>
    <property type="project" value="UniProtKB-KW"/>
</dbReference>
<keyword evidence="2" id="KW-0472">Membrane</keyword>
<dbReference type="GO" id="GO:0005886">
    <property type="term" value="C:plasma membrane"/>
    <property type="evidence" value="ECO:0007669"/>
    <property type="project" value="TreeGrafter"/>
</dbReference>
<feature type="transmembrane region" description="Helical" evidence="2">
    <location>
        <begin position="84"/>
        <end position="111"/>
    </location>
</feature>
<organism evidence="4 5">
    <name type="scientific">Melghirimyces thermohalophilus</name>
    <dbReference type="NCBI Taxonomy" id="1236220"/>
    <lineage>
        <taxon>Bacteria</taxon>
        <taxon>Bacillati</taxon>
        <taxon>Bacillota</taxon>
        <taxon>Bacilli</taxon>
        <taxon>Bacillales</taxon>
        <taxon>Thermoactinomycetaceae</taxon>
        <taxon>Melghirimyces</taxon>
    </lineage>
</organism>
<dbReference type="PANTHER" id="PTHR30487">
    <property type="entry name" value="TYPE 4 PREPILIN-LIKE PROTEINS LEADER PEPTIDE-PROCESSING ENZYME"/>
    <property type="match status" value="1"/>
</dbReference>
<dbReference type="InterPro" id="IPR000045">
    <property type="entry name" value="Prepilin_IV_endopep_pep"/>
</dbReference>
<evidence type="ECO:0000256" key="2">
    <source>
        <dbReference type="SAM" id="Phobius"/>
    </source>
</evidence>
<feature type="transmembrane region" description="Helical" evidence="2">
    <location>
        <begin position="27"/>
        <end position="46"/>
    </location>
</feature>
<keyword evidence="2" id="KW-0812">Transmembrane</keyword>
<dbReference type="Proteomes" id="UP000199387">
    <property type="component" value="Unassembled WGS sequence"/>
</dbReference>
<keyword evidence="4" id="KW-0489">Methyltransferase</keyword>
<feature type="transmembrane region" description="Helical" evidence="2">
    <location>
        <begin position="52"/>
        <end position="72"/>
    </location>
</feature>
<keyword evidence="4" id="KW-0808">Transferase</keyword>
<dbReference type="EMBL" id="FMZA01000032">
    <property type="protein sequence ID" value="SDD08690.1"/>
    <property type="molecule type" value="Genomic_DNA"/>
</dbReference>
<feature type="transmembrane region" description="Helical" evidence="2">
    <location>
        <begin position="131"/>
        <end position="149"/>
    </location>
</feature>
<feature type="transmembrane region" description="Helical" evidence="2">
    <location>
        <begin position="6"/>
        <end position="22"/>
    </location>
</feature>
<comment type="similarity">
    <text evidence="1">Belongs to the peptidase A24 family.</text>
</comment>
<evidence type="ECO:0000256" key="1">
    <source>
        <dbReference type="ARBA" id="ARBA00005801"/>
    </source>
</evidence>
<reference evidence="4 5" key="1">
    <citation type="submission" date="2016-10" db="EMBL/GenBank/DDBJ databases">
        <authorList>
            <person name="de Groot N.N."/>
        </authorList>
    </citation>
    <scope>NUCLEOTIDE SEQUENCE [LARGE SCALE GENOMIC DNA]</scope>
    <source>
        <strain evidence="4 5">DSM 45514</strain>
    </source>
</reference>
<dbReference type="AlphaFoldDB" id="A0A1G6RVI5"/>
<dbReference type="RefSeq" id="WP_176758062.1">
    <property type="nucleotide sequence ID" value="NZ_FMZA01000032.1"/>
</dbReference>
<dbReference type="PANTHER" id="PTHR30487:SF0">
    <property type="entry name" value="PREPILIN LEADER PEPTIDASE_N-METHYLTRANSFERASE-RELATED"/>
    <property type="match status" value="1"/>
</dbReference>
<keyword evidence="2" id="KW-1133">Transmembrane helix</keyword>
<dbReference type="GO" id="GO:0006465">
    <property type="term" value="P:signal peptide processing"/>
    <property type="evidence" value="ECO:0007669"/>
    <property type="project" value="TreeGrafter"/>
</dbReference>
<protein>
    <submittedName>
        <fullName evidence="4">Leader peptidase (Prepilin peptidase) / N-methyltransferase</fullName>
    </submittedName>
</protein>
<keyword evidence="5" id="KW-1185">Reference proteome</keyword>
<gene>
    <name evidence="4" type="ORF">SAMN04488112_1327</name>
</gene>
<dbReference type="STRING" id="1236220.SAMN04488112_1327"/>
<feature type="domain" description="Prepilin type IV endopeptidase peptidase" evidence="3">
    <location>
        <begin position="8"/>
        <end position="113"/>
    </location>
</feature>
<dbReference type="InterPro" id="IPR050882">
    <property type="entry name" value="Prepilin_peptidase/N-MTase"/>
</dbReference>
<evidence type="ECO:0000313" key="4">
    <source>
        <dbReference type="EMBL" id="SDD08690.1"/>
    </source>
</evidence>
<proteinExistence type="inferred from homology"/>
<accession>A0A1G6RVI5</accession>